<keyword evidence="3" id="KW-1185">Reference proteome</keyword>
<dbReference type="PROSITE" id="PS51257">
    <property type="entry name" value="PROKAR_LIPOPROTEIN"/>
    <property type="match status" value="1"/>
</dbReference>
<evidence type="ECO:0000313" key="2">
    <source>
        <dbReference type="EMBL" id="MDR6238224.1"/>
    </source>
</evidence>
<evidence type="ECO:0000256" key="1">
    <source>
        <dbReference type="SAM" id="SignalP"/>
    </source>
</evidence>
<keyword evidence="1" id="KW-0732">Signal</keyword>
<dbReference type="Proteomes" id="UP001185092">
    <property type="component" value="Unassembled WGS sequence"/>
</dbReference>
<evidence type="ECO:0000313" key="3">
    <source>
        <dbReference type="Proteomes" id="UP001185092"/>
    </source>
</evidence>
<dbReference type="RefSeq" id="WP_309937694.1">
    <property type="nucleotide sequence ID" value="NZ_AP025305.1"/>
</dbReference>
<name>A0AAE4BPQ1_9BACT</name>
<dbReference type="AlphaFoldDB" id="A0AAE4BPQ1"/>
<comment type="caution">
    <text evidence="2">The sequence shown here is derived from an EMBL/GenBank/DDBJ whole genome shotgun (WGS) entry which is preliminary data.</text>
</comment>
<feature type="chain" id="PRO_5042086536" description="Lipocalin-like domain-containing protein" evidence="1">
    <location>
        <begin position="18"/>
        <end position="165"/>
    </location>
</feature>
<proteinExistence type="predicted"/>
<evidence type="ECO:0008006" key="4">
    <source>
        <dbReference type="Google" id="ProtNLM"/>
    </source>
</evidence>
<accession>A0AAE4BPQ1</accession>
<protein>
    <recommendedName>
        <fullName evidence="4">Lipocalin-like domain-containing protein</fullName>
    </recommendedName>
</protein>
<gene>
    <name evidence="2" type="ORF">HNQ88_001200</name>
</gene>
<sequence length="165" mass="17836">MRQLKYFFLLAVISMFAACSNDDDSSSSTPVSQQIVGSWSIDSASADVNSNLHEMVNSAIENMFETNLQGKVLKLNADGSGSLAGGEISWTLSDDGKSIDISMDENLVDNLKRTKGVGGDPQVVTNPMVFNISSVDESNLVLQSSLNFTHTQERGELNLKIKASR</sequence>
<feature type="signal peptide" evidence="1">
    <location>
        <begin position="1"/>
        <end position="17"/>
    </location>
</feature>
<organism evidence="2 3">
    <name type="scientific">Aureibacter tunicatorum</name>
    <dbReference type="NCBI Taxonomy" id="866807"/>
    <lineage>
        <taxon>Bacteria</taxon>
        <taxon>Pseudomonadati</taxon>
        <taxon>Bacteroidota</taxon>
        <taxon>Cytophagia</taxon>
        <taxon>Cytophagales</taxon>
        <taxon>Persicobacteraceae</taxon>
        <taxon>Aureibacter</taxon>
    </lineage>
</organism>
<dbReference type="EMBL" id="JAVDQD010000001">
    <property type="protein sequence ID" value="MDR6238224.1"/>
    <property type="molecule type" value="Genomic_DNA"/>
</dbReference>
<reference evidence="2" key="1">
    <citation type="submission" date="2023-07" db="EMBL/GenBank/DDBJ databases">
        <title>Genomic Encyclopedia of Type Strains, Phase IV (KMG-IV): sequencing the most valuable type-strain genomes for metagenomic binning, comparative biology and taxonomic classification.</title>
        <authorList>
            <person name="Goeker M."/>
        </authorList>
    </citation>
    <scope>NUCLEOTIDE SEQUENCE</scope>
    <source>
        <strain evidence="2">DSM 26174</strain>
    </source>
</reference>